<organism evidence="1 2">
    <name type="scientific">Lipomyces starkeyi NRRL Y-11557</name>
    <dbReference type="NCBI Taxonomy" id="675824"/>
    <lineage>
        <taxon>Eukaryota</taxon>
        <taxon>Fungi</taxon>
        <taxon>Dikarya</taxon>
        <taxon>Ascomycota</taxon>
        <taxon>Saccharomycotina</taxon>
        <taxon>Lipomycetes</taxon>
        <taxon>Lipomycetales</taxon>
        <taxon>Lipomycetaceae</taxon>
        <taxon>Lipomyces</taxon>
    </lineage>
</organism>
<evidence type="ECO:0000313" key="1">
    <source>
        <dbReference type="EMBL" id="ODQ74009.1"/>
    </source>
</evidence>
<name>A0A1E3Q8I6_LIPST</name>
<accession>A0A1E3Q8I6</accession>
<protein>
    <submittedName>
        <fullName evidence="1">Uncharacterized protein</fullName>
    </submittedName>
</protein>
<keyword evidence="2" id="KW-1185">Reference proteome</keyword>
<proteinExistence type="predicted"/>
<evidence type="ECO:0000313" key="2">
    <source>
        <dbReference type="Proteomes" id="UP000094385"/>
    </source>
</evidence>
<gene>
    <name evidence="1" type="ORF">LIPSTDRAFT_243439</name>
</gene>
<dbReference type="Proteomes" id="UP000094385">
    <property type="component" value="Unassembled WGS sequence"/>
</dbReference>
<sequence>MLSTNTLAESIVVGREGCQRRCAKVDNVCMSAYCIHLFWPAGYFPYMLQDWSLYKCEWNTKEICTCYKNYVELCRPLKKQLDLAKTF</sequence>
<dbReference type="AlphaFoldDB" id="A0A1E3Q8I6"/>
<dbReference type="EMBL" id="KV454292">
    <property type="protein sequence ID" value="ODQ74009.1"/>
    <property type="molecule type" value="Genomic_DNA"/>
</dbReference>
<reference evidence="1 2" key="1">
    <citation type="journal article" date="2016" name="Proc. Natl. Acad. Sci. U.S.A.">
        <title>Comparative genomics of biotechnologically important yeasts.</title>
        <authorList>
            <person name="Riley R."/>
            <person name="Haridas S."/>
            <person name="Wolfe K.H."/>
            <person name="Lopes M.R."/>
            <person name="Hittinger C.T."/>
            <person name="Goeker M."/>
            <person name="Salamov A.A."/>
            <person name="Wisecaver J.H."/>
            <person name="Long T.M."/>
            <person name="Calvey C.H."/>
            <person name="Aerts A.L."/>
            <person name="Barry K.W."/>
            <person name="Choi C."/>
            <person name="Clum A."/>
            <person name="Coughlan A.Y."/>
            <person name="Deshpande S."/>
            <person name="Douglass A.P."/>
            <person name="Hanson S.J."/>
            <person name="Klenk H.-P."/>
            <person name="LaButti K.M."/>
            <person name="Lapidus A."/>
            <person name="Lindquist E.A."/>
            <person name="Lipzen A.M."/>
            <person name="Meier-Kolthoff J.P."/>
            <person name="Ohm R.A."/>
            <person name="Otillar R.P."/>
            <person name="Pangilinan J.L."/>
            <person name="Peng Y."/>
            <person name="Rokas A."/>
            <person name="Rosa C.A."/>
            <person name="Scheuner C."/>
            <person name="Sibirny A.A."/>
            <person name="Slot J.C."/>
            <person name="Stielow J.B."/>
            <person name="Sun H."/>
            <person name="Kurtzman C.P."/>
            <person name="Blackwell M."/>
            <person name="Grigoriev I.V."/>
            <person name="Jeffries T.W."/>
        </authorList>
    </citation>
    <scope>NUCLEOTIDE SEQUENCE [LARGE SCALE GENOMIC DNA]</scope>
    <source>
        <strain evidence="1 2">NRRL Y-11557</strain>
    </source>
</reference>